<reference evidence="3" key="1">
    <citation type="submission" date="2022-10" db="EMBL/GenBank/DDBJ databases">
        <authorList>
            <person name="Chen Y."/>
            <person name="Dougan E. K."/>
            <person name="Chan C."/>
            <person name="Rhodes N."/>
            <person name="Thang M."/>
        </authorList>
    </citation>
    <scope>NUCLEOTIDE SEQUENCE</scope>
</reference>
<reference evidence="4 5" key="2">
    <citation type="submission" date="2024-05" db="EMBL/GenBank/DDBJ databases">
        <authorList>
            <person name="Chen Y."/>
            <person name="Shah S."/>
            <person name="Dougan E. K."/>
            <person name="Thang M."/>
            <person name="Chan C."/>
        </authorList>
    </citation>
    <scope>NUCLEOTIDE SEQUENCE [LARGE SCALE GENOMIC DNA]</scope>
</reference>
<proteinExistence type="predicted"/>
<accession>A0A9P1BMR7</accession>
<evidence type="ECO:0000313" key="5">
    <source>
        <dbReference type="Proteomes" id="UP001152797"/>
    </source>
</evidence>
<name>A0A9P1BMR7_9DINO</name>
<dbReference type="AlphaFoldDB" id="A0A9P1BMR7"/>
<feature type="transmembrane region" description="Helical" evidence="2">
    <location>
        <begin position="247"/>
        <end position="270"/>
    </location>
</feature>
<dbReference type="EMBL" id="CAMXCT010000191">
    <property type="protein sequence ID" value="CAI3975233.1"/>
    <property type="molecule type" value="Genomic_DNA"/>
</dbReference>
<sequence length="278" mass="29891">MIQPANAGHQIFQRDALSTSSAAAFGWMSQVRVPAAVFSASGKGCVMDAETLAPSRRHPRSSSMTPSGPSITWQHPKHPTILRCFGNWRCLAMLSVLVFVRRRTRLGGGASSLLDDMAPARASCQLILEVLLQHRNNLGDDGNQKIFKLFSLQIDLKKPADKTKAGATHLSSKSRFARRLTSISLALMPFCSLRHLGIGTGVEAALTFAAALPLALAALAALGFASGAACPARDSDLDYLHSAGVEIVDYTMLLILLGSFWTGIFDSFVIRRLIQASL</sequence>
<comment type="caution">
    <text evidence="3">The sequence shown here is derived from an EMBL/GenBank/DDBJ whole genome shotgun (WGS) entry which is preliminary data.</text>
</comment>
<dbReference type="EMBL" id="CAMXCT030000191">
    <property type="protein sequence ID" value="CAL4762545.1"/>
    <property type="molecule type" value="Genomic_DNA"/>
</dbReference>
<feature type="region of interest" description="Disordered" evidence="1">
    <location>
        <begin position="52"/>
        <end position="72"/>
    </location>
</feature>
<evidence type="ECO:0000256" key="1">
    <source>
        <dbReference type="SAM" id="MobiDB-lite"/>
    </source>
</evidence>
<evidence type="ECO:0000256" key="2">
    <source>
        <dbReference type="SAM" id="Phobius"/>
    </source>
</evidence>
<dbReference type="EMBL" id="CAMXCT020000191">
    <property type="protein sequence ID" value="CAL1128608.1"/>
    <property type="molecule type" value="Genomic_DNA"/>
</dbReference>
<feature type="transmembrane region" description="Helical" evidence="2">
    <location>
        <begin position="204"/>
        <end position="227"/>
    </location>
</feature>
<keyword evidence="5" id="KW-1185">Reference proteome</keyword>
<feature type="compositionally biased region" description="Polar residues" evidence="1">
    <location>
        <begin position="61"/>
        <end position="72"/>
    </location>
</feature>
<protein>
    <submittedName>
        <fullName evidence="3">Uncharacterized protein</fullName>
    </submittedName>
</protein>
<evidence type="ECO:0000313" key="3">
    <source>
        <dbReference type="EMBL" id="CAI3975233.1"/>
    </source>
</evidence>
<keyword evidence="2" id="KW-0812">Transmembrane</keyword>
<keyword evidence="2" id="KW-1133">Transmembrane helix</keyword>
<keyword evidence="2" id="KW-0472">Membrane</keyword>
<organism evidence="3">
    <name type="scientific">Cladocopium goreaui</name>
    <dbReference type="NCBI Taxonomy" id="2562237"/>
    <lineage>
        <taxon>Eukaryota</taxon>
        <taxon>Sar</taxon>
        <taxon>Alveolata</taxon>
        <taxon>Dinophyceae</taxon>
        <taxon>Suessiales</taxon>
        <taxon>Symbiodiniaceae</taxon>
        <taxon>Cladocopium</taxon>
    </lineage>
</organism>
<gene>
    <name evidence="3" type="ORF">C1SCF055_LOCUS3578</name>
</gene>
<dbReference type="Proteomes" id="UP001152797">
    <property type="component" value="Unassembled WGS sequence"/>
</dbReference>
<evidence type="ECO:0000313" key="4">
    <source>
        <dbReference type="EMBL" id="CAL4762545.1"/>
    </source>
</evidence>